<reference evidence="1 2" key="1">
    <citation type="submission" date="2022-01" db="EMBL/GenBank/DDBJ databases">
        <authorList>
            <person name="Xiong W."/>
            <person name="Schranz E."/>
        </authorList>
    </citation>
    <scope>NUCLEOTIDE SEQUENCE [LARGE SCALE GENOMIC DNA]</scope>
</reference>
<dbReference type="PANTHER" id="PTHR11439">
    <property type="entry name" value="GAG-POL-RELATED RETROTRANSPOSON"/>
    <property type="match status" value="1"/>
</dbReference>
<dbReference type="CDD" id="cd09272">
    <property type="entry name" value="RNase_HI_RT_Ty1"/>
    <property type="match status" value="1"/>
</dbReference>
<comment type="caution">
    <text evidence="1">The sequence shown here is derived from an EMBL/GenBank/DDBJ whole genome shotgun (WGS) entry which is preliminary data.</text>
</comment>
<sequence length="89" mass="10030">MEAAKWILRYVKGTNDYGLVYAREPKGKLKVFTDNNYARDIEDRRSTSGYACLLSKVAICWSSRKQDILALSSTEDGYVVVTNCACHCV</sequence>
<dbReference type="EMBL" id="CAKMRJ010000113">
    <property type="protein sequence ID" value="CAH1418183.1"/>
    <property type="molecule type" value="Genomic_DNA"/>
</dbReference>
<evidence type="ECO:0000313" key="2">
    <source>
        <dbReference type="Proteomes" id="UP001157418"/>
    </source>
</evidence>
<proteinExistence type="predicted"/>
<accession>A0AAU9MBG4</accession>
<dbReference type="AlphaFoldDB" id="A0AAU9MBG4"/>
<evidence type="ECO:0000313" key="1">
    <source>
        <dbReference type="EMBL" id="CAH1418183.1"/>
    </source>
</evidence>
<gene>
    <name evidence="1" type="ORF">LVIROSA_LOCUS5795</name>
</gene>
<organism evidence="1 2">
    <name type="scientific">Lactuca virosa</name>
    <dbReference type="NCBI Taxonomy" id="75947"/>
    <lineage>
        <taxon>Eukaryota</taxon>
        <taxon>Viridiplantae</taxon>
        <taxon>Streptophyta</taxon>
        <taxon>Embryophyta</taxon>
        <taxon>Tracheophyta</taxon>
        <taxon>Spermatophyta</taxon>
        <taxon>Magnoliopsida</taxon>
        <taxon>eudicotyledons</taxon>
        <taxon>Gunneridae</taxon>
        <taxon>Pentapetalae</taxon>
        <taxon>asterids</taxon>
        <taxon>campanulids</taxon>
        <taxon>Asterales</taxon>
        <taxon>Asteraceae</taxon>
        <taxon>Cichorioideae</taxon>
        <taxon>Cichorieae</taxon>
        <taxon>Lactucinae</taxon>
        <taxon>Lactuca</taxon>
    </lineage>
</organism>
<name>A0AAU9MBG4_9ASTR</name>
<dbReference type="PANTHER" id="PTHR11439:SF517">
    <property type="entry name" value="CYSTEINE-RICH RLK (RECEPTOR-LIKE PROTEIN KINASE) 8"/>
    <property type="match status" value="1"/>
</dbReference>
<protein>
    <submittedName>
        <fullName evidence="1">Uncharacterized protein</fullName>
    </submittedName>
</protein>
<keyword evidence="2" id="KW-1185">Reference proteome</keyword>
<dbReference type="Proteomes" id="UP001157418">
    <property type="component" value="Unassembled WGS sequence"/>
</dbReference>